<name>A0A1H9NG09_9PSEU</name>
<keyword evidence="3" id="KW-1185">Reference proteome</keyword>
<dbReference type="Proteomes" id="UP000199503">
    <property type="component" value="Unassembled WGS sequence"/>
</dbReference>
<proteinExistence type="predicted"/>
<evidence type="ECO:0000313" key="2">
    <source>
        <dbReference type="EMBL" id="SER34801.1"/>
    </source>
</evidence>
<sequence>MIERLYEVFATPRPGVVDFCDHCVDAANVTPFTTVPLRHLTSDQVGKFWLKSGTIGDEMFVRYLLPRVMELIALGELEADFFWLRLVAEAYEQGDPREQAAVREYFLATPVALAGLVREGPKAGPLTEWCRTPETLAVLERAALNQPDPSGALSDAHAELEAHLSSK</sequence>
<dbReference type="AlphaFoldDB" id="A0A1H9NG09"/>
<dbReference type="EMBL" id="FOFV01000008">
    <property type="protein sequence ID" value="SER34801.1"/>
    <property type="molecule type" value="Genomic_DNA"/>
</dbReference>
<organism evidence="2 3">
    <name type="scientific">Lentzea albida</name>
    <dbReference type="NCBI Taxonomy" id="65499"/>
    <lineage>
        <taxon>Bacteria</taxon>
        <taxon>Bacillati</taxon>
        <taxon>Actinomycetota</taxon>
        <taxon>Actinomycetes</taxon>
        <taxon>Pseudonocardiales</taxon>
        <taxon>Pseudonocardiaceae</taxon>
        <taxon>Lentzea</taxon>
    </lineage>
</organism>
<dbReference type="STRING" id="65499.SAMN04488000_108127"/>
<feature type="region of interest" description="Disordered" evidence="1">
    <location>
        <begin position="147"/>
        <end position="167"/>
    </location>
</feature>
<evidence type="ECO:0000256" key="1">
    <source>
        <dbReference type="SAM" id="MobiDB-lite"/>
    </source>
</evidence>
<accession>A0A1H9NG09</accession>
<feature type="compositionally biased region" description="Basic and acidic residues" evidence="1">
    <location>
        <begin position="156"/>
        <end position="167"/>
    </location>
</feature>
<protein>
    <submittedName>
        <fullName evidence="2">Uncharacterized protein</fullName>
    </submittedName>
</protein>
<dbReference type="RefSeq" id="WP_089918565.1">
    <property type="nucleotide sequence ID" value="NZ_FOFV01000008.1"/>
</dbReference>
<dbReference type="OrthoDB" id="4535590at2"/>
<reference evidence="3" key="1">
    <citation type="submission" date="2016-10" db="EMBL/GenBank/DDBJ databases">
        <authorList>
            <person name="Varghese N."/>
            <person name="Submissions S."/>
        </authorList>
    </citation>
    <scope>NUCLEOTIDE SEQUENCE [LARGE SCALE GENOMIC DNA]</scope>
    <source>
        <strain evidence="3">DSM 44437</strain>
    </source>
</reference>
<gene>
    <name evidence="2" type="ORF">SAMN04488000_108127</name>
</gene>
<evidence type="ECO:0000313" key="3">
    <source>
        <dbReference type="Proteomes" id="UP000199503"/>
    </source>
</evidence>